<dbReference type="InterPro" id="IPR057308">
    <property type="entry name" value="CHCR_PEP5_VPS11"/>
</dbReference>
<feature type="domain" description="Vacuolar protein sorting protein 11 C-terminal" evidence="14">
    <location>
        <begin position="830"/>
        <end position="867"/>
    </location>
</feature>
<dbReference type="InterPro" id="IPR036322">
    <property type="entry name" value="WD40_repeat_dom_sf"/>
</dbReference>
<dbReference type="PANTHER" id="PTHR23323">
    <property type="entry name" value="VACUOLAR PROTEIN SORTING-ASSOCIATED PROTEIN"/>
    <property type="match status" value="1"/>
</dbReference>
<evidence type="ECO:0000256" key="4">
    <source>
        <dbReference type="ARBA" id="ARBA00022723"/>
    </source>
</evidence>
<evidence type="ECO:0000256" key="7">
    <source>
        <dbReference type="ARBA" id="ARBA00022927"/>
    </source>
</evidence>
<evidence type="ECO:0000256" key="11">
    <source>
        <dbReference type="PROSITE-ProRule" id="PRU01006"/>
    </source>
</evidence>
<evidence type="ECO:0000256" key="3">
    <source>
        <dbReference type="ARBA" id="ARBA00022448"/>
    </source>
</evidence>
<evidence type="ECO:0000313" key="17">
    <source>
        <dbReference type="Proteomes" id="UP001307889"/>
    </source>
</evidence>
<dbReference type="InterPro" id="IPR016528">
    <property type="entry name" value="VPS11"/>
</dbReference>
<evidence type="ECO:0000259" key="14">
    <source>
        <dbReference type="Pfam" id="PF12451"/>
    </source>
</evidence>
<proteinExistence type="inferred from homology"/>
<dbReference type="Gene3D" id="2.130.10.10">
    <property type="entry name" value="YVTN repeat-like/Quinoprotein amine dehydrogenase"/>
    <property type="match status" value="1"/>
</dbReference>
<evidence type="ECO:0000256" key="12">
    <source>
        <dbReference type="SAM" id="Coils"/>
    </source>
</evidence>
<organism evidence="16 17">
    <name type="scientific">Nesidiocoris tenuis</name>
    <dbReference type="NCBI Taxonomy" id="355587"/>
    <lineage>
        <taxon>Eukaryota</taxon>
        <taxon>Metazoa</taxon>
        <taxon>Ecdysozoa</taxon>
        <taxon>Arthropoda</taxon>
        <taxon>Hexapoda</taxon>
        <taxon>Insecta</taxon>
        <taxon>Pterygota</taxon>
        <taxon>Neoptera</taxon>
        <taxon>Paraneoptera</taxon>
        <taxon>Hemiptera</taxon>
        <taxon>Heteroptera</taxon>
        <taxon>Panheteroptera</taxon>
        <taxon>Cimicomorpha</taxon>
        <taxon>Miridae</taxon>
        <taxon>Dicyphina</taxon>
        <taxon>Nesidiocoris</taxon>
    </lineage>
</organism>
<dbReference type="PIRSF" id="PIRSF007860">
    <property type="entry name" value="VPS11"/>
    <property type="match status" value="1"/>
</dbReference>
<feature type="coiled-coil region" evidence="12">
    <location>
        <begin position="757"/>
        <end position="791"/>
    </location>
</feature>
<evidence type="ECO:0000256" key="1">
    <source>
        <dbReference type="ARBA" id="ARBA00004371"/>
    </source>
</evidence>
<comment type="similarity">
    <text evidence="10">Belongs to the VPS11 family.</text>
</comment>
<evidence type="ECO:0000256" key="6">
    <source>
        <dbReference type="ARBA" id="ARBA00022833"/>
    </source>
</evidence>
<accession>A0ABN7A7U0</accession>
<keyword evidence="6" id="KW-0862">Zinc</keyword>
<feature type="region of interest" description="Disordered" evidence="13">
    <location>
        <begin position="946"/>
        <end position="1031"/>
    </location>
</feature>
<keyword evidence="7" id="KW-0653">Protein transport</keyword>
<gene>
    <name evidence="16" type="ORF">NTJ_01147</name>
</gene>
<dbReference type="InterPro" id="IPR024763">
    <property type="entry name" value="VPS11_C"/>
</dbReference>
<dbReference type="PROSITE" id="PS50236">
    <property type="entry name" value="CHCR"/>
    <property type="match status" value="1"/>
</dbReference>
<evidence type="ECO:0000259" key="15">
    <source>
        <dbReference type="Pfam" id="PF23341"/>
    </source>
</evidence>
<feature type="compositionally biased region" description="Acidic residues" evidence="13">
    <location>
        <begin position="982"/>
        <end position="991"/>
    </location>
</feature>
<dbReference type="Pfam" id="PF12451">
    <property type="entry name" value="VPS11_C"/>
    <property type="match status" value="1"/>
</dbReference>
<evidence type="ECO:0000256" key="5">
    <source>
        <dbReference type="ARBA" id="ARBA00022771"/>
    </source>
</evidence>
<dbReference type="InterPro" id="IPR057307">
    <property type="entry name" value="PEP5_VPS11_N"/>
</dbReference>
<comment type="subcellular location">
    <subcellularLocation>
        <location evidence="2">Late endosome membrane</location>
        <topology evidence="2">Peripheral membrane protein</topology>
        <orientation evidence="2">Cytoplasmic side</orientation>
    </subcellularLocation>
    <subcellularLocation>
        <location evidence="1">Lysosome</location>
    </subcellularLocation>
</comment>
<feature type="compositionally biased region" description="Acidic residues" evidence="13">
    <location>
        <begin position="1012"/>
        <end position="1022"/>
    </location>
</feature>
<dbReference type="SUPFAM" id="SSF50978">
    <property type="entry name" value="WD40 repeat-like"/>
    <property type="match status" value="1"/>
</dbReference>
<feature type="region of interest" description="Disordered" evidence="13">
    <location>
        <begin position="890"/>
        <end position="910"/>
    </location>
</feature>
<evidence type="ECO:0000256" key="8">
    <source>
        <dbReference type="ARBA" id="ARBA00023136"/>
    </source>
</evidence>
<evidence type="ECO:0000256" key="9">
    <source>
        <dbReference type="ARBA" id="ARBA00023228"/>
    </source>
</evidence>
<dbReference type="InterPro" id="IPR015943">
    <property type="entry name" value="WD40/YVTN_repeat-like_dom_sf"/>
</dbReference>
<keyword evidence="12" id="KW-0175">Coiled coil</keyword>
<evidence type="ECO:0000256" key="13">
    <source>
        <dbReference type="SAM" id="MobiDB-lite"/>
    </source>
</evidence>
<keyword evidence="5" id="KW-0863">Zinc-finger</keyword>
<name>A0ABN7A7U0_9HEMI</name>
<evidence type="ECO:0000313" key="16">
    <source>
        <dbReference type="EMBL" id="BES88341.1"/>
    </source>
</evidence>
<protein>
    <recommendedName>
        <fullName evidence="10">Vacuolar protein sorting-associated protein 11 homolog</fullName>
    </recommendedName>
</protein>
<dbReference type="EMBL" id="AP028909">
    <property type="protein sequence ID" value="BES88341.1"/>
    <property type="molecule type" value="Genomic_DNA"/>
</dbReference>
<dbReference type="Proteomes" id="UP001307889">
    <property type="component" value="Chromosome 1"/>
</dbReference>
<keyword evidence="9" id="KW-0458">Lysosome</keyword>
<dbReference type="Pfam" id="PF23356">
    <property type="entry name" value="TPR_PEP5_VPS11"/>
    <property type="match status" value="1"/>
</dbReference>
<keyword evidence="8 10" id="KW-0472">Membrane</keyword>
<keyword evidence="17" id="KW-1185">Reference proteome</keyword>
<keyword evidence="3" id="KW-0813">Transport</keyword>
<evidence type="ECO:0000256" key="2">
    <source>
        <dbReference type="ARBA" id="ARBA00004492"/>
    </source>
</evidence>
<evidence type="ECO:0000256" key="10">
    <source>
        <dbReference type="PIRNR" id="PIRNR007860"/>
    </source>
</evidence>
<sequence length="1031" mass="117279">MAFLERIRLTFFDLKSNIEDGKLAELLGNARVTSSSNGYGQIVLGDSTGRIHLIRKMFEIKTFEAYNQCVTLVEQCKQLPYLITIGEDGIGINPHIRIWHTEKLDKNDQPVCLRVTRVSIPNKVVIPTAICVSDNMTIMAVGFNDGSILIYRGDVKKERSSKQTLLTEYYLSSVTGLSLSAFGKTVHLYVATVNSIEMIDISQKDKEKIEDEKGKHFFVARDKAVYCYTNGVLGPCYAVNGTKLQLSWFRSYLVIISEEINPFNILGSQPSKIRDEPQRGTHVITILDTKNNVTAYHSQVHDVQDVLMEWGSLYILSPENQLSMVAEKDIHSKLALLFKKNLYDVAIRVAKYHQYDSDSLMEISRQYGDHLYSKGDHKGAIEQYIRTIGKLEPSYVIRKYLGSQQVENLTTYLQALHKQGVASGEHTTLLLNFYTKLNKPELLKEFIMTKDRQIDFDVEVAIDVCRHVSPEDALLLAEKHKKHDWYLSIQIDDLNKYNAGLDYIAKLEFNDAHYLIRKYGSTLLAHIPEETTQFLIKLCTCYRPSTEPTLDELDANGYDSNSTRKANPESFIHYFLDDSVRLVEFLEKTTESGSGCNSQVYTTLLEHYLQVWASQIDTSSKLAYESKIMKLLETPEEACDKHQALVLCKAANFPKGLLFLYGQNKMYQSISKYHVQENDHASLLGCCRRFEHQMPSLWLQALWELKFHKNLKEEVLHEILMAIEKRNLMSPIIVIDSLSDSSCFLAGHLKSYLKSVLQRELKLKEEQDRLISDYEEEIVETQRLVDDLMSKPVKFQVSRILSINNAFKALRITITSVLHAPKSNKLVIDSIRSQEENKNLDEVFHGQLEQAEDGFSLVTDFLGIGVFTRLTNYRQVAMRADTLRTKMYTKPSSNVNTTTEQASQPSQQQRIINRNEELLMATSYKNSRIGGDMKTLDSQLATYGTSIKSAQPGGRHSADNPPASERITTSAIGPAKSSGNPFEDDDEEDDVNNPFNTMDEESHTGKNPFGNEADDEFEESDDYDKNLNPFA</sequence>
<dbReference type="InterPro" id="IPR000547">
    <property type="entry name" value="Clathrin_H-chain/VPS_repeat"/>
</dbReference>
<dbReference type="PANTHER" id="PTHR23323:SF24">
    <property type="entry name" value="VACUOLAR PROTEIN SORTING-ASSOCIATED PROTEIN 11 HOMOLOG"/>
    <property type="match status" value="1"/>
</dbReference>
<keyword evidence="4" id="KW-0479">Metal-binding</keyword>
<reference evidence="16 17" key="1">
    <citation type="submission" date="2023-09" db="EMBL/GenBank/DDBJ databases">
        <title>Nesidiocoris tenuis whole genome shotgun sequence.</title>
        <authorList>
            <person name="Shibata T."/>
            <person name="Shimoda M."/>
            <person name="Kobayashi T."/>
            <person name="Uehara T."/>
        </authorList>
    </citation>
    <scope>NUCLEOTIDE SEQUENCE [LARGE SCALE GENOMIC DNA]</scope>
    <source>
        <strain evidence="16 17">Japan</strain>
    </source>
</reference>
<feature type="domain" description="PEP5/VPS11 N-terminal" evidence="15">
    <location>
        <begin position="9"/>
        <end position="327"/>
    </location>
</feature>
<dbReference type="Pfam" id="PF23341">
    <property type="entry name" value="PEP5_VPS11_N"/>
    <property type="match status" value="1"/>
</dbReference>
<feature type="repeat" description="CHCR" evidence="11">
    <location>
        <begin position="384"/>
        <end position="532"/>
    </location>
</feature>